<dbReference type="Pfam" id="PF00111">
    <property type="entry name" value="Fer2"/>
    <property type="match status" value="1"/>
</dbReference>
<keyword evidence="4" id="KW-0560">Oxidoreductase</keyword>
<dbReference type="Gene3D" id="2.40.30.10">
    <property type="entry name" value="Translation factors"/>
    <property type="match status" value="1"/>
</dbReference>
<dbReference type="Gene3D" id="3.10.20.30">
    <property type="match status" value="1"/>
</dbReference>
<dbReference type="InterPro" id="IPR017927">
    <property type="entry name" value="FAD-bd_FR_type"/>
</dbReference>
<evidence type="ECO:0000256" key="6">
    <source>
        <dbReference type="ARBA" id="ARBA00023014"/>
    </source>
</evidence>
<dbReference type="SUPFAM" id="SSF54292">
    <property type="entry name" value="2Fe-2S ferredoxin-like"/>
    <property type="match status" value="1"/>
</dbReference>
<evidence type="ECO:0000256" key="3">
    <source>
        <dbReference type="ARBA" id="ARBA00022723"/>
    </source>
</evidence>
<dbReference type="SUPFAM" id="SSF63380">
    <property type="entry name" value="Riboflavin synthase domain-like"/>
    <property type="match status" value="1"/>
</dbReference>
<evidence type="ECO:0000256" key="1">
    <source>
        <dbReference type="ARBA" id="ARBA00022630"/>
    </source>
</evidence>
<evidence type="ECO:0000313" key="10">
    <source>
        <dbReference type="Proteomes" id="UP000317374"/>
    </source>
</evidence>
<dbReference type="AlphaFoldDB" id="A0A564HD13"/>
<keyword evidence="1" id="KW-0285">Flavoprotein</keyword>
<dbReference type="Proteomes" id="UP000317374">
    <property type="component" value="Unassembled WGS sequence"/>
</dbReference>
<keyword evidence="2" id="KW-0001">2Fe-2S</keyword>
<keyword evidence="6" id="KW-0411">Iron-sulfur</keyword>
<name>A0A564HD13_9ENTR</name>
<evidence type="ECO:0000259" key="7">
    <source>
        <dbReference type="PROSITE" id="PS51085"/>
    </source>
</evidence>
<dbReference type="InterPro" id="IPR039261">
    <property type="entry name" value="FNR_nucleotide-bd"/>
</dbReference>
<feature type="domain" description="2Fe-2S ferredoxin-type" evidence="7">
    <location>
        <begin position="236"/>
        <end position="322"/>
    </location>
</feature>
<evidence type="ECO:0000259" key="8">
    <source>
        <dbReference type="PROSITE" id="PS51384"/>
    </source>
</evidence>
<dbReference type="PROSITE" id="PS51384">
    <property type="entry name" value="FAD_FR"/>
    <property type="match status" value="1"/>
</dbReference>
<dbReference type="PANTHER" id="PTHR47354:SF1">
    <property type="entry name" value="CARNITINE MONOOXYGENASE REDUCTASE SUBUNIT"/>
    <property type="match status" value="1"/>
</dbReference>
<keyword evidence="9" id="KW-0223">Dioxygenase</keyword>
<gene>
    <name evidence="9" type="primary">ophA1</name>
    <name evidence="9" type="ORF">SB6422_04148</name>
</gene>
<dbReference type="EMBL" id="CABGGW010000003">
    <property type="protein sequence ID" value="VUS31206.1"/>
    <property type="molecule type" value="Genomic_DNA"/>
</dbReference>
<proteinExistence type="predicted"/>
<dbReference type="RefSeq" id="WP_142512359.1">
    <property type="nucleotide sequence ID" value="NZ_CABGGW010000003.1"/>
</dbReference>
<keyword evidence="5" id="KW-0408">Iron</keyword>
<evidence type="ECO:0000256" key="4">
    <source>
        <dbReference type="ARBA" id="ARBA00023002"/>
    </source>
</evidence>
<reference evidence="9 10" key="1">
    <citation type="submission" date="2019-07" db="EMBL/GenBank/DDBJ databases">
        <authorList>
            <person name="Brisse S."/>
            <person name="Rodrigues C."/>
            <person name="Thorpe H."/>
        </authorList>
    </citation>
    <scope>NUCLEOTIDE SEQUENCE [LARGE SCALE GENOMIC DNA]</scope>
    <source>
        <strain evidence="9">SB6422</strain>
    </source>
</reference>
<dbReference type="PROSITE" id="PS51085">
    <property type="entry name" value="2FE2S_FER_2"/>
    <property type="match status" value="1"/>
</dbReference>
<dbReference type="CDD" id="cd06185">
    <property type="entry name" value="PDR_like"/>
    <property type="match status" value="1"/>
</dbReference>
<dbReference type="GO" id="GO:0046872">
    <property type="term" value="F:metal ion binding"/>
    <property type="evidence" value="ECO:0007669"/>
    <property type="project" value="UniProtKB-KW"/>
</dbReference>
<dbReference type="InterPro" id="IPR036010">
    <property type="entry name" value="2Fe-2S_ferredoxin-like_sf"/>
</dbReference>
<dbReference type="PROSITE" id="PS00197">
    <property type="entry name" value="2FE2S_FER_1"/>
    <property type="match status" value="1"/>
</dbReference>
<dbReference type="InterPro" id="IPR001041">
    <property type="entry name" value="2Fe-2S_ferredoxin-type"/>
</dbReference>
<accession>A0A564HD13</accession>
<dbReference type="GO" id="GO:0051537">
    <property type="term" value="F:2 iron, 2 sulfur cluster binding"/>
    <property type="evidence" value="ECO:0007669"/>
    <property type="project" value="UniProtKB-KW"/>
</dbReference>
<evidence type="ECO:0000313" key="9">
    <source>
        <dbReference type="EMBL" id="VUS31206.1"/>
    </source>
</evidence>
<keyword evidence="3" id="KW-0479">Metal-binding</keyword>
<dbReference type="InterPro" id="IPR050415">
    <property type="entry name" value="MRET"/>
</dbReference>
<protein>
    <submittedName>
        <fullName evidence="9">Phthalate dioxygenase reductase</fullName>
    </submittedName>
</protein>
<dbReference type="Gene3D" id="3.40.50.80">
    <property type="entry name" value="Nucleotide-binding domain of ferredoxin-NADP reductase (FNR) module"/>
    <property type="match status" value="1"/>
</dbReference>
<organism evidence="9 10">
    <name type="scientific">Klebsiella huaxiensis</name>
    <dbReference type="NCBI Taxonomy" id="2153354"/>
    <lineage>
        <taxon>Bacteria</taxon>
        <taxon>Pseudomonadati</taxon>
        <taxon>Pseudomonadota</taxon>
        <taxon>Gammaproteobacteria</taxon>
        <taxon>Enterobacterales</taxon>
        <taxon>Enterobacteriaceae</taxon>
        <taxon>Klebsiella/Raoultella group</taxon>
        <taxon>Klebsiella</taxon>
    </lineage>
</organism>
<sequence>MSDIIEVIVDGLWRQGSQSLAVRLVAQNGQPLPGWHPGAHIDVHLPCGIIRQYSLTGPESPDDGYLICVALEKTSRGGSRYIHQQLRPGQTLLISHPRNLFPLRAAERVTLLAAGIGITPLYAMALRLDAEGVPFTLHYYLKNRQQGAFVRELQQRFSAESVVIHSSCEGHSARHNLAAALKDAHTRHPIYLCGPEGFMATARRVAQEKGWTEALIHSEAFQPIVTPAGGQEGETFNVTLASSGEQWPVPPDKTIAQVLQENGVAVPLSCEMGICGACLTPVIDGVVDHRDTVQSEAEKSASVQQIALCCSRSRSANLCIDL</sequence>
<dbReference type="PRINTS" id="PR00409">
    <property type="entry name" value="PHDIOXRDTASE"/>
</dbReference>
<dbReference type="InterPro" id="IPR012675">
    <property type="entry name" value="Beta-grasp_dom_sf"/>
</dbReference>
<feature type="domain" description="FAD-binding FR-type" evidence="8">
    <location>
        <begin position="2"/>
        <end position="104"/>
    </location>
</feature>
<dbReference type="CDD" id="cd00207">
    <property type="entry name" value="fer2"/>
    <property type="match status" value="1"/>
</dbReference>
<evidence type="ECO:0000256" key="5">
    <source>
        <dbReference type="ARBA" id="ARBA00023004"/>
    </source>
</evidence>
<dbReference type="PANTHER" id="PTHR47354">
    <property type="entry name" value="NADH OXIDOREDUCTASE HCR"/>
    <property type="match status" value="1"/>
</dbReference>
<dbReference type="OrthoDB" id="9796486at2"/>
<dbReference type="SUPFAM" id="SSF52343">
    <property type="entry name" value="Ferredoxin reductase-like, C-terminal NADP-linked domain"/>
    <property type="match status" value="1"/>
</dbReference>
<evidence type="ECO:0000256" key="2">
    <source>
        <dbReference type="ARBA" id="ARBA00022714"/>
    </source>
</evidence>
<dbReference type="InterPro" id="IPR017938">
    <property type="entry name" value="Riboflavin_synthase-like_b-brl"/>
</dbReference>
<dbReference type="InterPro" id="IPR006058">
    <property type="entry name" value="2Fe2S_fd_BS"/>
</dbReference>
<dbReference type="GO" id="GO:0051213">
    <property type="term" value="F:dioxygenase activity"/>
    <property type="evidence" value="ECO:0007669"/>
    <property type="project" value="UniProtKB-KW"/>
</dbReference>